<dbReference type="InterPro" id="IPR001353">
    <property type="entry name" value="Proteasome_sua/b"/>
</dbReference>
<dbReference type="Gene3D" id="3.60.20.10">
    <property type="entry name" value="Glutamine Phosphoribosylpyrophosphate, subunit 1, domain 1"/>
    <property type="match status" value="1"/>
</dbReference>
<dbReference type="EMBL" id="JAUOEM010000011">
    <property type="protein sequence ID" value="MDO5989757.1"/>
    <property type="molecule type" value="Genomic_DNA"/>
</dbReference>
<evidence type="ECO:0000313" key="1">
    <source>
        <dbReference type="EMBL" id="MDO5989757.1"/>
    </source>
</evidence>
<dbReference type="InterPro" id="IPR016545">
    <property type="entry name" value="UCP009120_prtse"/>
</dbReference>
<reference evidence="1" key="1">
    <citation type="submission" date="2023-07" db="EMBL/GenBank/DDBJ databases">
        <title>Two novel species in the genus Flavivirga.</title>
        <authorList>
            <person name="Kwon K."/>
        </authorList>
    </citation>
    <scope>NUCLEOTIDE SEQUENCE</scope>
    <source>
        <strain evidence="1">KACC 14157</strain>
    </source>
</reference>
<dbReference type="SUPFAM" id="SSF56235">
    <property type="entry name" value="N-terminal nucleophile aminohydrolases (Ntn hydrolases)"/>
    <property type="match status" value="1"/>
</dbReference>
<dbReference type="Pfam" id="PF00227">
    <property type="entry name" value="Proteasome"/>
    <property type="match status" value="1"/>
</dbReference>
<proteinExistence type="predicted"/>
<evidence type="ECO:0008006" key="3">
    <source>
        <dbReference type="Google" id="ProtNLM"/>
    </source>
</evidence>
<comment type="caution">
    <text evidence="1">The sequence shown here is derived from an EMBL/GenBank/DDBJ whole genome shotgun (WGS) entry which is preliminary data.</text>
</comment>
<protein>
    <recommendedName>
        <fullName evidence="3">Peptidase</fullName>
    </recommendedName>
</protein>
<evidence type="ECO:0000313" key="2">
    <source>
        <dbReference type="Proteomes" id="UP001176891"/>
    </source>
</evidence>
<dbReference type="RefSeq" id="WP_303284440.1">
    <property type="nucleotide sequence ID" value="NZ_BAABCZ010000006.1"/>
</dbReference>
<dbReference type="PIRSF" id="PIRSF009120">
    <property type="entry name" value="UCP009120_prtse"/>
    <property type="match status" value="1"/>
</dbReference>
<sequence>MTYCLGIKLKSGFVGISDTRITSGSETAKAKKVFTVNKERHSFFIMTSGLRSVRDKAMTYFKEDIEKSDDSYNKLYKLVNAFSAKVKQAANEDKASLKESGLSFNLFSIIGGQLQDDDEHKIYLLYPEGNWIEVVEGSPFVIIGNNGYGKPILDRTIRYGSSMKFALRAGFLSFDATRISANDVDYPIDVVWYDKDSFNIIEKHYTKNELQPISKLWNEKLRESINYLPESWMDKLMDNGITKDLEAIEKEHTDLISEDET</sequence>
<name>A0ABT8X7D2_9FLAO</name>
<gene>
    <name evidence="1" type="ORF">Q4Q39_20330</name>
</gene>
<organism evidence="1 2">
    <name type="scientific">Flavivirga amylovorans</name>
    <dbReference type="NCBI Taxonomy" id="870486"/>
    <lineage>
        <taxon>Bacteria</taxon>
        <taxon>Pseudomonadati</taxon>
        <taxon>Bacteroidota</taxon>
        <taxon>Flavobacteriia</taxon>
        <taxon>Flavobacteriales</taxon>
        <taxon>Flavobacteriaceae</taxon>
        <taxon>Flavivirga</taxon>
    </lineage>
</organism>
<accession>A0ABT8X7D2</accession>
<dbReference type="Proteomes" id="UP001176891">
    <property type="component" value="Unassembled WGS sequence"/>
</dbReference>
<keyword evidence="2" id="KW-1185">Reference proteome</keyword>
<dbReference type="InterPro" id="IPR029055">
    <property type="entry name" value="Ntn_hydrolases_N"/>
</dbReference>